<keyword evidence="5" id="KW-1185">Reference proteome</keyword>
<dbReference type="RefSeq" id="WP_115428561.1">
    <property type="nucleotide sequence ID" value="NZ_CP031367.1"/>
</dbReference>
<protein>
    <recommendedName>
        <fullName evidence="6">Lipoprotein</fullName>
    </recommendedName>
</protein>
<proteinExistence type="predicted"/>
<name>A0AAD0QJK5_9BACT</name>
<feature type="chain" id="PRO_5042101132" description="Lipoprotein" evidence="1">
    <location>
        <begin position="27"/>
        <end position="133"/>
    </location>
</feature>
<dbReference type="EMBL" id="PDKD01000011">
    <property type="protein sequence ID" value="RXJ90947.1"/>
    <property type="molecule type" value="Genomic_DNA"/>
</dbReference>
<evidence type="ECO:0000313" key="3">
    <source>
        <dbReference type="EMBL" id="RXJ90947.1"/>
    </source>
</evidence>
<dbReference type="PROSITE" id="PS51257">
    <property type="entry name" value="PROKAR_LIPOPROTEIN"/>
    <property type="match status" value="1"/>
</dbReference>
<sequence>MKTILKLLLVSILGLFVLTGCRTATVYNVQENHVEVKKGTSEDQVFKAIKTAGSNLGWIITKSKPGLAQGQLNIRGNMAMVDIPYNTKSYSITYKNSNGLKYDASKQTIHQNYNGWIQNLDNAIRIQLNNLAD</sequence>
<evidence type="ECO:0008006" key="6">
    <source>
        <dbReference type="Google" id="ProtNLM"/>
    </source>
</evidence>
<dbReference type="Proteomes" id="UP000289132">
    <property type="component" value="Unassembled WGS sequence"/>
</dbReference>
<accession>A0AAD0QJK5</accession>
<organism evidence="2 4">
    <name type="scientific">Aliarcobacter trophiarum LMG 25534</name>
    <dbReference type="NCBI Taxonomy" id="1032241"/>
    <lineage>
        <taxon>Bacteria</taxon>
        <taxon>Pseudomonadati</taxon>
        <taxon>Campylobacterota</taxon>
        <taxon>Epsilonproteobacteria</taxon>
        <taxon>Campylobacterales</taxon>
        <taxon>Arcobacteraceae</taxon>
        <taxon>Aliarcobacter</taxon>
    </lineage>
</organism>
<evidence type="ECO:0000313" key="4">
    <source>
        <dbReference type="Proteomes" id="UP000254504"/>
    </source>
</evidence>
<dbReference type="AlphaFoldDB" id="A0AAD0QJK5"/>
<gene>
    <name evidence="2" type="ORF">ATR_1198</name>
    <name evidence="3" type="ORF">CRU87_06885</name>
</gene>
<evidence type="ECO:0000313" key="5">
    <source>
        <dbReference type="Proteomes" id="UP000289132"/>
    </source>
</evidence>
<dbReference type="Proteomes" id="UP000254504">
    <property type="component" value="Chromosome"/>
</dbReference>
<reference evidence="3 5" key="1">
    <citation type="submission" date="2017-10" db="EMBL/GenBank/DDBJ databases">
        <title>Genomics of the genus Arcobacter.</title>
        <authorList>
            <person name="Perez-Cataluna A."/>
            <person name="Figueras M.J."/>
        </authorList>
    </citation>
    <scope>NUCLEOTIDE SEQUENCE [LARGE SCALE GENOMIC DNA]</scope>
    <source>
        <strain evidence="3 5">LMG 25534</strain>
    </source>
</reference>
<feature type="signal peptide" evidence="1">
    <location>
        <begin position="1"/>
        <end position="26"/>
    </location>
</feature>
<reference evidence="2 4" key="2">
    <citation type="submission" date="2018-07" db="EMBL/GenBank/DDBJ databases">
        <title>Complete genome of the Arcobacter trophiarum type strain LMG 25534.</title>
        <authorList>
            <person name="Miller W.G."/>
            <person name="Yee E."/>
        </authorList>
    </citation>
    <scope>NUCLEOTIDE SEQUENCE [LARGE SCALE GENOMIC DNA]</scope>
    <source>
        <strain evidence="2 4">LMG 25534</strain>
    </source>
</reference>
<dbReference type="KEGG" id="atp:ATR_1198"/>
<keyword evidence="1" id="KW-0732">Signal</keyword>
<dbReference type="EMBL" id="CP031367">
    <property type="protein sequence ID" value="AXK49057.1"/>
    <property type="molecule type" value="Genomic_DNA"/>
</dbReference>
<evidence type="ECO:0000313" key="2">
    <source>
        <dbReference type="EMBL" id="AXK49057.1"/>
    </source>
</evidence>
<evidence type="ECO:0000256" key="1">
    <source>
        <dbReference type="SAM" id="SignalP"/>
    </source>
</evidence>